<feature type="compositionally biased region" description="Basic and acidic residues" evidence="1">
    <location>
        <begin position="32"/>
        <end position="54"/>
    </location>
</feature>
<reference evidence="3" key="1">
    <citation type="submission" date="2021-01" db="EMBL/GenBank/DDBJ databases">
        <authorList>
            <person name="Corre E."/>
            <person name="Pelletier E."/>
            <person name="Niang G."/>
            <person name="Scheremetjew M."/>
            <person name="Finn R."/>
            <person name="Kale V."/>
            <person name="Holt S."/>
            <person name="Cochrane G."/>
            <person name="Meng A."/>
            <person name="Brown T."/>
            <person name="Cohen L."/>
        </authorList>
    </citation>
    <scope>NUCLEOTIDE SEQUENCE</scope>
    <source>
        <strain evidence="3">GSO104</strain>
    </source>
</reference>
<feature type="compositionally biased region" description="Basic and acidic residues" evidence="1">
    <location>
        <begin position="280"/>
        <end position="294"/>
    </location>
</feature>
<proteinExistence type="predicted"/>
<evidence type="ECO:0000313" key="3">
    <source>
        <dbReference type="EMBL" id="CAE4610526.1"/>
    </source>
</evidence>
<feature type="compositionally biased region" description="Basic and acidic residues" evidence="1">
    <location>
        <begin position="64"/>
        <end position="98"/>
    </location>
</feature>
<protein>
    <submittedName>
        <fullName evidence="3">Uncharacterized protein</fullName>
    </submittedName>
</protein>
<gene>
    <name evidence="2" type="ORF">DBRI00130_LOCUS16618</name>
    <name evidence="3" type="ORF">DBRI00130_LOCUS16619</name>
    <name evidence="4" type="ORF">DBRI00130_LOCUS16620</name>
</gene>
<feature type="region of interest" description="Disordered" evidence="1">
    <location>
        <begin position="1"/>
        <end position="137"/>
    </location>
</feature>
<dbReference type="EMBL" id="HBNS01020962">
    <property type="protein sequence ID" value="CAE4610526.1"/>
    <property type="molecule type" value="Transcribed_RNA"/>
</dbReference>
<dbReference type="EMBL" id="HBNS01020961">
    <property type="protein sequence ID" value="CAE4610525.1"/>
    <property type="molecule type" value="Transcribed_RNA"/>
</dbReference>
<accession>A0A6V2FV60</accession>
<feature type="compositionally biased region" description="Low complexity" evidence="1">
    <location>
        <begin position="307"/>
        <end position="320"/>
    </location>
</feature>
<feature type="region of interest" description="Disordered" evidence="1">
    <location>
        <begin position="263"/>
        <end position="334"/>
    </location>
</feature>
<dbReference type="EMBL" id="HBNS01020963">
    <property type="protein sequence ID" value="CAE4610528.1"/>
    <property type="molecule type" value="Transcribed_RNA"/>
</dbReference>
<name>A0A6V2FV60_9STRA</name>
<evidence type="ECO:0000256" key="1">
    <source>
        <dbReference type="SAM" id="MobiDB-lite"/>
    </source>
</evidence>
<evidence type="ECO:0000313" key="4">
    <source>
        <dbReference type="EMBL" id="CAE4610528.1"/>
    </source>
</evidence>
<sequence length="762" mass="85874">MAYNFHGFEELMESSAEAPTPSKEPKVNITIEENHEDKSEDSEKPEDSEKTEDSEKIEDSEEPENSKEIEHSKDVKDRMESEKTEMSSAEEKKEKYELQNDLEEDRDEESEDDSDNESRDETHSEIGDNDKVPLKEPTTTALNNTINHFSRRASINVAKHKLTADMTLAVRMERLESAKIELEQGLKELKDFYIQYSAERVSTANDDITSSGDLERVSARVSTVEQFLGGFNDSLERANDNSSLQMNTSGAEISPEEALVENDHDNGTTQLQGANDGVCSDEKQKDDVDDKKIEDDDESQTSSPQVTSATSEKSSESEITNEMQSGDNKEANQPGGLLLYLKDQEHRTKNSLDDLAQQLNFLSKGLSQRVSRKSMQIHLSSLHLGQKNKTLNVKPDDDKSLSAFEDDIEEIRAMIAQLESTLHEKVSTSMLNLEFQTLVEKDTSSVIEGTESKPLKLFKAKLDDELEDLRKNKIDKIDLSNEIKETETKLSNDVDDKLSTHQASMADTLNAIQDDMNACKEYINLLEAKLLDNQVDSEDDGSPRNFADNDHLDSMIKQATDAVQVSLEESFSSRLGELKAMEEEIEKLTSKLSDKPDQEQINRMIADLEETLSQRNGHDHTIQMILENIKIELRQRMTRTEVLSLVKHLLDEAKQGLRSTKESLMVGRVPYRCLGCNQTFPNGVNGRVAQKVNHKSLPSSGGYMATGLYSQKRQGRIRGRLGALRPLQLSHIPARPRTTGTMRHQLRSSSIDNIRSVQNRSR</sequence>
<feature type="compositionally biased region" description="Acidic residues" evidence="1">
    <location>
        <begin position="100"/>
        <end position="115"/>
    </location>
</feature>
<dbReference type="AlphaFoldDB" id="A0A6V2FV60"/>
<organism evidence="3">
    <name type="scientific">Ditylum brightwellii</name>
    <dbReference type="NCBI Taxonomy" id="49249"/>
    <lineage>
        <taxon>Eukaryota</taxon>
        <taxon>Sar</taxon>
        <taxon>Stramenopiles</taxon>
        <taxon>Ochrophyta</taxon>
        <taxon>Bacillariophyta</taxon>
        <taxon>Mediophyceae</taxon>
        <taxon>Lithodesmiophycidae</taxon>
        <taxon>Lithodesmiales</taxon>
        <taxon>Lithodesmiaceae</taxon>
        <taxon>Ditylum</taxon>
    </lineage>
</organism>
<evidence type="ECO:0000313" key="2">
    <source>
        <dbReference type="EMBL" id="CAE4610525.1"/>
    </source>
</evidence>
<feature type="compositionally biased region" description="Basic and acidic residues" evidence="1">
    <location>
        <begin position="116"/>
        <end position="134"/>
    </location>
</feature>